<accession>A0ABP1JIF5</accession>
<protein>
    <submittedName>
        <fullName evidence="1">Hypothetical_protein</fullName>
    </submittedName>
</protein>
<evidence type="ECO:0000313" key="1">
    <source>
        <dbReference type="EMBL" id="CAL6039147.1"/>
    </source>
</evidence>
<reference evidence="1 2" key="1">
    <citation type="submission" date="2024-07" db="EMBL/GenBank/DDBJ databases">
        <authorList>
            <person name="Akdeniz Z."/>
        </authorList>
    </citation>
    <scope>NUCLEOTIDE SEQUENCE [LARGE SCALE GENOMIC DNA]</scope>
</reference>
<comment type="caution">
    <text evidence="1">The sequence shown here is derived from an EMBL/GenBank/DDBJ whole genome shotgun (WGS) entry which is preliminary data.</text>
</comment>
<keyword evidence="2" id="KW-1185">Reference proteome</keyword>
<sequence length="262" mass="31100">MSENNQNIDNVKQNKQLEINLNNTIQPAEQAKQHDYYLDLDLTDYHYWDEGSDQQLNHLEVNTQNEQENVEDLIISNNQQPELKQQLIAQDLFPNVFNNLNNYQTDQENKRPEKQTEEVQNTISRFKELILEAINDYFQKEGKSDLKTESLRQALINYRQYYAEVKQIHLDFKQLAAQLGLTEKEVSQKFRILQDNELDGWSPERTQVVQERAQELRQMHPELNKEQLKAQLDKEFGLAPEYSLSPKKITNRISYILKKLFE</sequence>
<organism evidence="1 2">
    <name type="scientific">Hexamita inflata</name>
    <dbReference type="NCBI Taxonomy" id="28002"/>
    <lineage>
        <taxon>Eukaryota</taxon>
        <taxon>Metamonada</taxon>
        <taxon>Diplomonadida</taxon>
        <taxon>Hexamitidae</taxon>
        <taxon>Hexamitinae</taxon>
        <taxon>Hexamita</taxon>
    </lineage>
</organism>
<evidence type="ECO:0000313" key="2">
    <source>
        <dbReference type="Proteomes" id="UP001642409"/>
    </source>
</evidence>
<dbReference type="Proteomes" id="UP001642409">
    <property type="component" value="Unassembled WGS sequence"/>
</dbReference>
<gene>
    <name evidence="1" type="ORF">HINF_LOCUS37716</name>
</gene>
<proteinExistence type="predicted"/>
<dbReference type="EMBL" id="CAXDID020000141">
    <property type="protein sequence ID" value="CAL6039147.1"/>
    <property type="molecule type" value="Genomic_DNA"/>
</dbReference>
<name>A0ABP1JIF5_9EUKA</name>